<evidence type="ECO:0000256" key="5">
    <source>
        <dbReference type="ARBA" id="ARBA00022741"/>
    </source>
</evidence>
<dbReference type="AlphaFoldDB" id="A0A9N9RNH3"/>
<dbReference type="Proteomes" id="UP001153620">
    <property type="component" value="Chromosome 2"/>
</dbReference>
<dbReference type="Gene3D" id="1.10.510.10">
    <property type="entry name" value="Transferase(Phosphotransferase) domain 1"/>
    <property type="match status" value="1"/>
</dbReference>
<dbReference type="InterPro" id="IPR017441">
    <property type="entry name" value="Protein_kinase_ATP_BS"/>
</dbReference>
<accession>A0A9N9RNH3</accession>
<dbReference type="Pfam" id="PF00069">
    <property type="entry name" value="Pkinase"/>
    <property type="match status" value="1"/>
</dbReference>
<evidence type="ECO:0000313" key="13">
    <source>
        <dbReference type="EMBL" id="CAG9801708.1"/>
    </source>
</evidence>
<keyword evidence="7 10" id="KW-0067">ATP-binding</keyword>
<evidence type="ECO:0000256" key="11">
    <source>
        <dbReference type="RuleBase" id="RU000304"/>
    </source>
</evidence>
<comment type="catalytic activity">
    <reaction evidence="8">
        <text>L-threonyl-[protein] + ATP = O-phospho-L-threonyl-[protein] + ADP + H(+)</text>
        <dbReference type="Rhea" id="RHEA:46608"/>
        <dbReference type="Rhea" id="RHEA-COMP:11060"/>
        <dbReference type="Rhea" id="RHEA-COMP:11605"/>
        <dbReference type="ChEBI" id="CHEBI:15378"/>
        <dbReference type="ChEBI" id="CHEBI:30013"/>
        <dbReference type="ChEBI" id="CHEBI:30616"/>
        <dbReference type="ChEBI" id="CHEBI:61977"/>
        <dbReference type="ChEBI" id="CHEBI:456216"/>
        <dbReference type="EC" id="2.7.11.1"/>
    </reaction>
</comment>
<evidence type="ECO:0000256" key="4">
    <source>
        <dbReference type="ARBA" id="ARBA00022679"/>
    </source>
</evidence>
<evidence type="ECO:0000259" key="12">
    <source>
        <dbReference type="PROSITE" id="PS50011"/>
    </source>
</evidence>
<keyword evidence="4" id="KW-0808">Transferase</keyword>
<comment type="catalytic activity">
    <reaction evidence="9">
        <text>L-seryl-[protein] + ATP = O-phospho-L-seryl-[protein] + ADP + H(+)</text>
        <dbReference type="Rhea" id="RHEA:17989"/>
        <dbReference type="Rhea" id="RHEA-COMP:9863"/>
        <dbReference type="Rhea" id="RHEA-COMP:11604"/>
        <dbReference type="ChEBI" id="CHEBI:15378"/>
        <dbReference type="ChEBI" id="CHEBI:29999"/>
        <dbReference type="ChEBI" id="CHEBI:30616"/>
        <dbReference type="ChEBI" id="CHEBI:83421"/>
        <dbReference type="ChEBI" id="CHEBI:456216"/>
        <dbReference type="EC" id="2.7.11.1"/>
    </reaction>
</comment>
<evidence type="ECO:0000256" key="2">
    <source>
        <dbReference type="ARBA" id="ARBA00012513"/>
    </source>
</evidence>
<dbReference type="InterPro" id="IPR000719">
    <property type="entry name" value="Prot_kinase_dom"/>
</dbReference>
<name>A0A9N9RNH3_9DIPT</name>
<evidence type="ECO:0000256" key="6">
    <source>
        <dbReference type="ARBA" id="ARBA00022777"/>
    </source>
</evidence>
<dbReference type="EMBL" id="OU895878">
    <property type="protein sequence ID" value="CAG9801708.1"/>
    <property type="molecule type" value="Genomic_DNA"/>
</dbReference>
<evidence type="ECO:0000313" key="14">
    <source>
        <dbReference type="Proteomes" id="UP001153620"/>
    </source>
</evidence>
<dbReference type="PROSITE" id="PS50011">
    <property type="entry name" value="PROTEIN_KINASE_DOM"/>
    <property type="match status" value="1"/>
</dbReference>
<keyword evidence="14" id="KW-1185">Reference proteome</keyword>
<evidence type="ECO:0000256" key="10">
    <source>
        <dbReference type="PROSITE-ProRule" id="PRU10141"/>
    </source>
</evidence>
<proteinExistence type="inferred from homology"/>
<dbReference type="OrthoDB" id="248923at2759"/>
<evidence type="ECO:0000256" key="9">
    <source>
        <dbReference type="ARBA" id="ARBA00048679"/>
    </source>
</evidence>
<dbReference type="SMART" id="SM00220">
    <property type="entry name" value="S_TKc"/>
    <property type="match status" value="1"/>
</dbReference>
<reference evidence="13" key="2">
    <citation type="submission" date="2022-10" db="EMBL/GenBank/DDBJ databases">
        <authorList>
            <consortium name="ENA_rothamsted_submissions"/>
            <consortium name="culmorum"/>
            <person name="King R."/>
        </authorList>
    </citation>
    <scope>NUCLEOTIDE SEQUENCE</scope>
</reference>
<dbReference type="InterPro" id="IPR008271">
    <property type="entry name" value="Ser/Thr_kinase_AS"/>
</dbReference>
<dbReference type="GO" id="GO:0004674">
    <property type="term" value="F:protein serine/threonine kinase activity"/>
    <property type="evidence" value="ECO:0007669"/>
    <property type="project" value="UniProtKB-KW"/>
</dbReference>
<keyword evidence="6" id="KW-0418">Kinase</keyword>
<feature type="domain" description="Protein kinase" evidence="12">
    <location>
        <begin position="5"/>
        <end position="259"/>
    </location>
</feature>
<dbReference type="PANTHER" id="PTHR44899:SF3">
    <property type="entry name" value="SERINE_THREONINE-PROTEIN KINASE NEK1"/>
    <property type="match status" value="1"/>
</dbReference>
<evidence type="ECO:0000256" key="1">
    <source>
        <dbReference type="ARBA" id="ARBA00010886"/>
    </source>
</evidence>
<dbReference type="PANTHER" id="PTHR44899">
    <property type="entry name" value="CAMK FAMILY PROTEIN KINASE"/>
    <property type="match status" value="1"/>
</dbReference>
<feature type="binding site" evidence="10">
    <location>
        <position position="38"/>
    </location>
    <ligand>
        <name>ATP</name>
        <dbReference type="ChEBI" id="CHEBI:30616"/>
    </ligand>
</feature>
<comment type="similarity">
    <text evidence="1">Belongs to the protein kinase superfamily. NEK Ser/Thr protein kinase family. NIMA subfamily.</text>
</comment>
<reference evidence="13" key="1">
    <citation type="submission" date="2022-01" db="EMBL/GenBank/DDBJ databases">
        <authorList>
            <person name="King R."/>
        </authorList>
    </citation>
    <scope>NUCLEOTIDE SEQUENCE</scope>
</reference>
<sequence length="288" mass="33941">MCENYKVVSKIGQGGFGKVFLVQNSRKENLVIKSIPLKEFTHYVNNELEILKTLDHPRVIKFIEFFASQKDYNFVMEYAENGTLRTLINRYQESRWRLTKNDLAEIFMDIAYGLRFLHSKNIIHRDVKPENILMTLDYRVKLADFGISKIVGDSYAQAHTSIGSLVYMSPEVYLHLPYDKKCDIWALGLIFYEMAMMKHPFSKSERARILNPLLTYQCPKVDWIGRKYDPNYQQALEMMLQRDPEKRKDINIICAFPLFDRMFSFLENECALYELKKKIDAARNLGRN</sequence>
<evidence type="ECO:0000256" key="8">
    <source>
        <dbReference type="ARBA" id="ARBA00047899"/>
    </source>
</evidence>
<dbReference type="PROSITE" id="PS00108">
    <property type="entry name" value="PROTEIN_KINASE_ST"/>
    <property type="match status" value="1"/>
</dbReference>
<keyword evidence="3 11" id="KW-0723">Serine/threonine-protein kinase</keyword>
<dbReference type="PROSITE" id="PS00107">
    <property type="entry name" value="PROTEIN_KINASE_ATP"/>
    <property type="match status" value="1"/>
</dbReference>
<protein>
    <recommendedName>
        <fullName evidence="2">non-specific serine/threonine protein kinase</fullName>
        <ecNumber evidence="2">2.7.11.1</ecNumber>
    </recommendedName>
</protein>
<dbReference type="EC" id="2.7.11.1" evidence="2"/>
<dbReference type="InterPro" id="IPR011009">
    <property type="entry name" value="Kinase-like_dom_sf"/>
</dbReference>
<keyword evidence="5 10" id="KW-0547">Nucleotide-binding</keyword>
<evidence type="ECO:0000256" key="3">
    <source>
        <dbReference type="ARBA" id="ARBA00022527"/>
    </source>
</evidence>
<dbReference type="InterPro" id="IPR051131">
    <property type="entry name" value="NEK_Ser/Thr_kinase_NIMA"/>
</dbReference>
<evidence type="ECO:0000256" key="7">
    <source>
        <dbReference type="ARBA" id="ARBA00022840"/>
    </source>
</evidence>
<gene>
    <name evidence="13" type="ORF">CHIRRI_LOCUS4630</name>
</gene>
<dbReference type="SUPFAM" id="SSF56112">
    <property type="entry name" value="Protein kinase-like (PK-like)"/>
    <property type="match status" value="1"/>
</dbReference>
<organism evidence="13 14">
    <name type="scientific">Chironomus riparius</name>
    <dbReference type="NCBI Taxonomy" id="315576"/>
    <lineage>
        <taxon>Eukaryota</taxon>
        <taxon>Metazoa</taxon>
        <taxon>Ecdysozoa</taxon>
        <taxon>Arthropoda</taxon>
        <taxon>Hexapoda</taxon>
        <taxon>Insecta</taxon>
        <taxon>Pterygota</taxon>
        <taxon>Neoptera</taxon>
        <taxon>Endopterygota</taxon>
        <taxon>Diptera</taxon>
        <taxon>Nematocera</taxon>
        <taxon>Chironomoidea</taxon>
        <taxon>Chironomidae</taxon>
        <taxon>Chironominae</taxon>
        <taxon>Chironomus</taxon>
    </lineage>
</organism>
<dbReference type="GO" id="GO:0005524">
    <property type="term" value="F:ATP binding"/>
    <property type="evidence" value="ECO:0007669"/>
    <property type="project" value="UniProtKB-UniRule"/>
</dbReference>